<sequence>MECFRLSQQVSTENRIMATKNISDFDVDEALLQKANNLLCRINQPYPRHVTEVGLEHFVALYETITQEQIPGSRSAKTLWEKEMVCQFMIDSLADDVFHLSLDHITGYEIVKGNRKCISDLLDIFEVLIDYEENQKDSDAEVDENKNCLEILPTPIRETLLDLEENAFYLSKTVSKDVRKTVKSECTQTTPVSLTSTTTSPNLPYKVWSDLLKQSKDRVLYNRKLQSEHKKGDFKATGYDINYMIKLLDDAEKIRSRRHEISKQIGQLEEEDKALRTVESILLKEINGRPQNSFQQSDFIEKSQCPKVCSF</sequence>
<dbReference type="PANTHER" id="PTHR22545">
    <property type="entry name" value="CENTROSOMAL PROTEIN OF 95 KDA"/>
    <property type="match status" value="1"/>
</dbReference>
<dbReference type="InterPro" id="IPR044039">
    <property type="entry name" value="DUF5745"/>
</dbReference>
<feature type="domain" description="DUF5745" evidence="1">
    <location>
        <begin position="86"/>
        <end position="126"/>
    </location>
</feature>
<evidence type="ECO:0000313" key="2">
    <source>
        <dbReference type="EMBL" id="KAJ8303515.1"/>
    </source>
</evidence>
<dbReference type="Proteomes" id="UP001217089">
    <property type="component" value="Unassembled WGS sequence"/>
</dbReference>
<dbReference type="EMBL" id="JARBDR010000917">
    <property type="protein sequence ID" value="KAJ8303515.1"/>
    <property type="molecule type" value="Genomic_DNA"/>
</dbReference>
<protein>
    <recommendedName>
        <fullName evidence="1">DUF5745 domain-containing protein</fullName>
    </recommendedName>
</protein>
<gene>
    <name evidence="2" type="ORF">KUTeg_019911</name>
</gene>
<dbReference type="PANTHER" id="PTHR22545:SF0">
    <property type="entry name" value="CENTROSOMAL PROTEIN OF 95 KDA"/>
    <property type="match status" value="1"/>
</dbReference>
<dbReference type="Pfam" id="PF19016">
    <property type="entry name" value="DUF5745"/>
    <property type="match status" value="1"/>
</dbReference>
<keyword evidence="3" id="KW-1185">Reference proteome</keyword>
<evidence type="ECO:0000313" key="3">
    <source>
        <dbReference type="Proteomes" id="UP001217089"/>
    </source>
</evidence>
<accession>A0ABQ9EED0</accession>
<evidence type="ECO:0000259" key="1">
    <source>
        <dbReference type="Pfam" id="PF19016"/>
    </source>
</evidence>
<organism evidence="2 3">
    <name type="scientific">Tegillarca granosa</name>
    <name type="common">Malaysian cockle</name>
    <name type="synonym">Anadara granosa</name>
    <dbReference type="NCBI Taxonomy" id="220873"/>
    <lineage>
        <taxon>Eukaryota</taxon>
        <taxon>Metazoa</taxon>
        <taxon>Spiralia</taxon>
        <taxon>Lophotrochozoa</taxon>
        <taxon>Mollusca</taxon>
        <taxon>Bivalvia</taxon>
        <taxon>Autobranchia</taxon>
        <taxon>Pteriomorphia</taxon>
        <taxon>Arcoida</taxon>
        <taxon>Arcoidea</taxon>
        <taxon>Arcidae</taxon>
        <taxon>Tegillarca</taxon>
    </lineage>
</organism>
<reference evidence="2 3" key="1">
    <citation type="submission" date="2022-12" db="EMBL/GenBank/DDBJ databases">
        <title>Chromosome-level genome of Tegillarca granosa.</title>
        <authorList>
            <person name="Kim J."/>
        </authorList>
    </citation>
    <scope>NUCLEOTIDE SEQUENCE [LARGE SCALE GENOMIC DNA]</scope>
    <source>
        <strain evidence="2">Teg-2019</strain>
        <tissue evidence="2">Adductor muscle</tissue>
    </source>
</reference>
<name>A0ABQ9EED0_TEGGR</name>
<comment type="caution">
    <text evidence="2">The sequence shown here is derived from an EMBL/GenBank/DDBJ whole genome shotgun (WGS) entry which is preliminary data.</text>
</comment>
<proteinExistence type="predicted"/>
<dbReference type="InterPro" id="IPR026619">
    <property type="entry name" value="CEP95"/>
</dbReference>